<gene>
    <name evidence="10" type="primary">PDK</name>
    <name evidence="10" type="ORF">SPIL2461_LOCUS2188</name>
</gene>
<dbReference type="Gene3D" id="1.20.140.20">
    <property type="entry name" value="Alpha-ketoacid/pyruvate dehydrogenase kinase, N-terminal domain"/>
    <property type="match status" value="1"/>
</dbReference>
<dbReference type="GO" id="GO:0010906">
    <property type="term" value="P:regulation of glucose metabolic process"/>
    <property type="evidence" value="ECO:0007669"/>
    <property type="project" value="TreeGrafter"/>
</dbReference>
<dbReference type="Pfam" id="PF10436">
    <property type="entry name" value="BCDHK_Adom3"/>
    <property type="match status" value="1"/>
</dbReference>
<dbReference type="Proteomes" id="UP000649617">
    <property type="component" value="Unassembled WGS sequence"/>
</dbReference>
<dbReference type="OrthoDB" id="407390at2759"/>
<evidence type="ECO:0000256" key="6">
    <source>
        <dbReference type="ARBA" id="ARBA00022840"/>
    </source>
</evidence>
<evidence type="ECO:0000256" key="7">
    <source>
        <dbReference type="ARBA" id="ARBA00023128"/>
    </source>
</evidence>
<dbReference type="EMBL" id="CAJNIZ010002314">
    <property type="protein sequence ID" value="CAE7209187.1"/>
    <property type="molecule type" value="Genomic_DNA"/>
</dbReference>
<dbReference type="InterPro" id="IPR018955">
    <property type="entry name" value="BCDHK/PDK_N"/>
</dbReference>
<protein>
    <recommendedName>
        <fullName evidence="8">Protein-serine/threonine kinase</fullName>
        <ecNumber evidence="8">2.7.11.-</ecNumber>
    </recommendedName>
</protein>
<dbReference type="SUPFAM" id="SSF69012">
    <property type="entry name" value="alpha-ketoacid dehydrogenase kinase, N-terminal domain"/>
    <property type="match status" value="1"/>
</dbReference>
<organism evidence="10 11">
    <name type="scientific">Symbiodinium pilosum</name>
    <name type="common">Dinoflagellate</name>
    <dbReference type="NCBI Taxonomy" id="2952"/>
    <lineage>
        <taxon>Eukaryota</taxon>
        <taxon>Sar</taxon>
        <taxon>Alveolata</taxon>
        <taxon>Dinophyceae</taxon>
        <taxon>Suessiales</taxon>
        <taxon>Symbiodiniaceae</taxon>
        <taxon>Symbiodinium</taxon>
    </lineage>
</organism>
<evidence type="ECO:0000256" key="5">
    <source>
        <dbReference type="ARBA" id="ARBA00022777"/>
    </source>
</evidence>
<comment type="subcellular location">
    <subcellularLocation>
        <location evidence="8">Mitochondrion matrix</location>
    </subcellularLocation>
</comment>
<feature type="domain" description="Branched-chain alpha-ketoacid dehydrogenase kinase/Pyruvate dehydrogenase kinase N-terminal" evidence="9">
    <location>
        <begin position="21"/>
        <end position="170"/>
    </location>
</feature>
<keyword evidence="5 8" id="KW-0418">Kinase</keyword>
<dbReference type="PANTHER" id="PTHR11947:SF20">
    <property type="entry name" value="[3-METHYL-2-OXOBUTANOATE DEHYDROGENASE [LIPOAMIDE]] KINASE, MITOCHONDRIAL"/>
    <property type="match status" value="1"/>
</dbReference>
<accession>A0A812JS67</accession>
<keyword evidence="3 8" id="KW-0808">Transferase</keyword>
<evidence type="ECO:0000259" key="9">
    <source>
        <dbReference type="Pfam" id="PF10436"/>
    </source>
</evidence>
<dbReference type="InterPro" id="IPR039028">
    <property type="entry name" value="BCKD/PDK"/>
</dbReference>
<proteinExistence type="inferred from homology"/>
<dbReference type="GO" id="GO:0005524">
    <property type="term" value="F:ATP binding"/>
    <property type="evidence" value="ECO:0007669"/>
    <property type="project" value="UniProtKB-UniRule"/>
</dbReference>
<keyword evidence="6 8" id="KW-0067">ATP-binding</keyword>
<evidence type="ECO:0000256" key="1">
    <source>
        <dbReference type="ARBA" id="ARBA00006155"/>
    </source>
</evidence>
<comment type="similarity">
    <text evidence="1 8">Belongs to the PDK/BCKDK protein kinase family.</text>
</comment>
<dbReference type="SUPFAM" id="SSF55874">
    <property type="entry name" value="ATPase domain of HSP90 chaperone/DNA topoisomerase II/histidine kinase"/>
    <property type="match status" value="1"/>
</dbReference>
<dbReference type="GO" id="GO:0005759">
    <property type="term" value="C:mitochondrial matrix"/>
    <property type="evidence" value="ECO:0007669"/>
    <property type="project" value="UniProtKB-SubCell"/>
</dbReference>
<dbReference type="GO" id="GO:0004740">
    <property type="term" value="F:pyruvate dehydrogenase (acetyl-transferring) kinase activity"/>
    <property type="evidence" value="ECO:0007669"/>
    <property type="project" value="TreeGrafter"/>
</dbReference>
<evidence type="ECO:0000313" key="11">
    <source>
        <dbReference type="Proteomes" id="UP000649617"/>
    </source>
</evidence>
<evidence type="ECO:0000313" key="10">
    <source>
        <dbReference type="EMBL" id="CAE7209187.1"/>
    </source>
</evidence>
<evidence type="ECO:0000256" key="3">
    <source>
        <dbReference type="ARBA" id="ARBA00022679"/>
    </source>
</evidence>
<dbReference type="PANTHER" id="PTHR11947">
    <property type="entry name" value="PYRUVATE DEHYDROGENASE KINASE"/>
    <property type="match status" value="1"/>
</dbReference>
<evidence type="ECO:0000256" key="8">
    <source>
        <dbReference type="RuleBase" id="RU366032"/>
    </source>
</evidence>
<dbReference type="AlphaFoldDB" id="A0A812JS67"/>
<sequence length="417" mass="47643">MGLPRSFRHIQVLAKQHANTITLGQLMRSTRSDPASLIRQGQWLRGQLPIRFARRLDELLQLPYVVVHNSNIKQVLDIYVETFESVSDFPSILTEKDEADFAQLVREQLEKHQAVARLIAEGYREVRHAYPHFRFDDFLDRLFITRISVRILMENYIRMRTPQEGYIGVVQKEMSPYRIIQDLSNEITRLTEAIYGVAPEIEFRGNLACSLDYIPRHVQFMCQELLKNADEGDPYSGCTWRKELAGYGFGLPLTRLHAQYFGGDVFMQALPGHGTDMYLLLNHLKEGSPSTEEDDPSTSLTVTENQSVNVCMMTKSERFPRISRSSVNLPPGHYRMDVGMPLNKQTEVLASRLTRAKSAPRFSFCKERRVDSEDCLKGLSPKYLKDVNELGPGQYRLMKIGIGSNSVIKASSPSYSI</sequence>
<keyword evidence="2" id="KW-0597">Phosphoprotein</keyword>
<dbReference type="Gene3D" id="3.30.565.10">
    <property type="entry name" value="Histidine kinase-like ATPase, C-terminal domain"/>
    <property type="match status" value="2"/>
</dbReference>
<evidence type="ECO:0000256" key="2">
    <source>
        <dbReference type="ARBA" id="ARBA00022553"/>
    </source>
</evidence>
<evidence type="ECO:0000256" key="4">
    <source>
        <dbReference type="ARBA" id="ARBA00022741"/>
    </source>
</evidence>
<dbReference type="InterPro" id="IPR036890">
    <property type="entry name" value="HATPase_C_sf"/>
</dbReference>
<dbReference type="EC" id="2.7.11.-" evidence="8"/>
<keyword evidence="4 8" id="KW-0547">Nucleotide-binding</keyword>
<comment type="caution">
    <text evidence="10">The sequence shown here is derived from an EMBL/GenBank/DDBJ whole genome shotgun (WGS) entry which is preliminary data.</text>
</comment>
<keyword evidence="11" id="KW-1185">Reference proteome</keyword>
<reference evidence="10" key="1">
    <citation type="submission" date="2021-02" db="EMBL/GenBank/DDBJ databases">
        <authorList>
            <person name="Dougan E. K."/>
            <person name="Rhodes N."/>
            <person name="Thang M."/>
            <person name="Chan C."/>
        </authorList>
    </citation>
    <scope>NUCLEOTIDE SEQUENCE</scope>
</reference>
<name>A0A812JS67_SYMPI</name>
<dbReference type="InterPro" id="IPR036784">
    <property type="entry name" value="AK/P_DHK_N_sf"/>
</dbReference>
<keyword evidence="7 8" id="KW-0496">Mitochondrion</keyword>